<feature type="binding site" evidence="5">
    <location>
        <begin position="85"/>
        <end position="88"/>
    </location>
    <ligand>
        <name>AMP</name>
        <dbReference type="ChEBI" id="CHEBI:456215"/>
    </ligand>
</feature>
<comment type="catalytic activity">
    <reaction evidence="5 7">
        <text>AMP + ATP = 2 ADP</text>
        <dbReference type="Rhea" id="RHEA:12973"/>
        <dbReference type="ChEBI" id="CHEBI:30616"/>
        <dbReference type="ChEBI" id="CHEBI:456215"/>
        <dbReference type="ChEBI" id="CHEBI:456216"/>
        <dbReference type="EC" id="2.7.4.3"/>
    </reaction>
</comment>
<keyword evidence="2 5" id="KW-0545">Nucleotide biosynthesis</keyword>
<comment type="similarity">
    <text evidence="5 6">Belongs to the adenylate kinase family.</text>
</comment>
<dbReference type="SUPFAM" id="SSF52540">
    <property type="entry name" value="P-loop containing nucleoside triphosphate hydrolases"/>
    <property type="match status" value="1"/>
</dbReference>
<comment type="pathway">
    <text evidence="5">Purine metabolism; AMP biosynthesis via salvage pathway; AMP from ADP: step 1/1.</text>
</comment>
<evidence type="ECO:0000313" key="10">
    <source>
        <dbReference type="Proteomes" id="UP000298603"/>
    </source>
</evidence>
<evidence type="ECO:0000256" key="5">
    <source>
        <dbReference type="HAMAP-Rule" id="MF_00235"/>
    </source>
</evidence>
<feature type="binding site" evidence="5">
    <location>
        <begin position="57"/>
        <end position="59"/>
    </location>
    <ligand>
        <name>AMP</name>
        <dbReference type="ChEBI" id="CHEBI:456215"/>
    </ligand>
</feature>
<feature type="region of interest" description="LID" evidence="5">
    <location>
        <begin position="122"/>
        <end position="159"/>
    </location>
</feature>
<protein>
    <recommendedName>
        <fullName evidence="5 7">Adenylate kinase</fullName>
        <shortName evidence="5">AK</shortName>
        <ecNumber evidence="5 7">2.7.4.3</ecNumber>
    </recommendedName>
    <alternativeName>
        <fullName evidence="5">ATP-AMP transphosphorylase</fullName>
    </alternativeName>
    <alternativeName>
        <fullName evidence="5">ATP:AMP phosphotransferase</fullName>
    </alternativeName>
    <alternativeName>
        <fullName evidence="5">Adenylate monophosphate kinase</fullName>
    </alternativeName>
</protein>
<comment type="subunit">
    <text evidence="5 7">Monomer.</text>
</comment>
<dbReference type="InterPro" id="IPR006259">
    <property type="entry name" value="Adenyl_kin_sub"/>
</dbReference>
<dbReference type="Gene3D" id="3.40.50.300">
    <property type="entry name" value="P-loop containing nucleotide triphosphate hydrolases"/>
    <property type="match status" value="1"/>
</dbReference>
<comment type="subcellular location">
    <subcellularLocation>
        <location evidence="5 7">Cytoplasm</location>
    </subcellularLocation>
</comment>
<dbReference type="GO" id="GO:0005737">
    <property type="term" value="C:cytoplasm"/>
    <property type="evidence" value="ECO:0007669"/>
    <property type="project" value="UniProtKB-SubCell"/>
</dbReference>
<sequence length="215" mass="25295">MKIILFGPPGSGKGTQANLIMNTYHIPKISVGDILRNIISKKNKFSNIIKKKIDNGILIDDHIIINLIKKEIKNKNCINGFILDGFPRTILQAKEMEKNNIFINYIIELKASKEIIYDRILGRRIHLNSGRIYHIKYNPPKIPEKDDLTQEKLIIRKDDNINTINKRLLEYKKIKNKILQFYQKKIKNKYIKYIKINSQNNIKDIFIKIKKILNK</sequence>
<dbReference type="InterPro" id="IPR033690">
    <property type="entry name" value="Adenylat_kinase_CS"/>
</dbReference>
<dbReference type="Pfam" id="PF05191">
    <property type="entry name" value="ADK_lid"/>
    <property type="match status" value="1"/>
</dbReference>
<reference evidence="9 10" key="1">
    <citation type="submission" date="2018-10" db="EMBL/GenBank/DDBJ databases">
        <title>Comparative functional genomics of the obligate endosymbiont Buchnera aphidicola.</title>
        <authorList>
            <person name="Chong R.A."/>
        </authorList>
    </citation>
    <scope>NUCLEOTIDE SEQUENCE [LARGE SCALE GENOMIC DNA]</scope>
    <source>
        <strain evidence="9 10">Tma</strain>
    </source>
</reference>
<organism evidence="9 10">
    <name type="scientific">Buchnera aphidicola</name>
    <name type="common">Therioaphis trifolii</name>
    <dbReference type="NCBI Taxonomy" id="1241884"/>
    <lineage>
        <taxon>Bacteria</taxon>
        <taxon>Pseudomonadati</taxon>
        <taxon>Pseudomonadota</taxon>
        <taxon>Gammaproteobacteria</taxon>
        <taxon>Enterobacterales</taxon>
        <taxon>Erwiniaceae</taxon>
        <taxon>Buchnera</taxon>
    </lineage>
</organism>
<gene>
    <name evidence="5" type="primary">adk</name>
    <name evidence="9" type="ORF">D9V81_01630</name>
</gene>
<dbReference type="GO" id="GO:0044209">
    <property type="term" value="P:AMP salvage"/>
    <property type="evidence" value="ECO:0007669"/>
    <property type="project" value="UniProtKB-UniRule"/>
</dbReference>
<comment type="domain">
    <text evidence="5">Consists of three domains, a large central CORE domain and two small peripheral domains, NMPbind and LID, which undergo movements during catalysis. The LID domain closes over the site of phosphoryl transfer upon ATP binding. Assembling and dissambling the active center during each catalytic cycle provides an effective means to prevent ATP hydrolysis.</text>
</comment>
<feature type="binding site" evidence="5">
    <location>
        <position position="167"/>
    </location>
    <ligand>
        <name>AMP</name>
        <dbReference type="ChEBI" id="CHEBI:456215"/>
    </ligand>
</feature>
<keyword evidence="5 7" id="KW-0067">ATP-binding</keyword>
<accession>A0A4D6YGE7</accession>
<feature type="region of interest" description="NMP" evidence="5">
    <location>
        <begin position="30"/>
        <end position="59"/>
    </location>
</feature>
<feature type="binding site" evidence="5">
    <location>
        <position position="36"/>
    </location>
    <ligand>
        <name>AMP</name>
        <dbReference type="ChEBI" id="CHEBI:456215"/>
    </ligand>
</feature>
<dbReference type="InterPro" id="IPR000850">
    <property type="entry name" value="Adenylat/UMP-CMP_kin"/>
</dbReference>
<feature type="binding site" evidence="5">
    <location>
        <position position="123"/>
    </location>
    <ligand>
        <name>ATP</name>
        <dbReference type="ChEBI" id="CHEBI:30616"/>
    </ligand>
</feature>
<evidence type="ECO:0000256" key="7">
    <source>
        <dbReference type="RuleBase" id="RU003331"/>
    </source>
</evidence>
<evidence type="ECO:0000313" key="9">
    <source>
        <dbReference type="EMBL" id="QCI27303.1"/>
    </source>
</evidence>
<dbReference type="GO" id="GO:0004017">
    <property type="term" value="F:AMP kinase activity"/>
    <property type="evidence" value="ECO:0007669"/>
    <property type="project" value="UniProtKB-UniRule"/>
</dbReference>
<dbReference type="FunFam" id="3.40.50.300:FF:000106">
    <property type="entry name" value="Adenylate kinase mitochondrial"/>
    <property type="match status" value="1"/>
</dbReference>
<dbReference type="EMBL" id="CP032996">
    <property type="protein sequence ID" value="QCI27303.1"/>
    <property type="molecule type" value="Genomic_DNA"/>
</dbReference>
<keyword evidence="3 5" id="KW-0547">Nucleotide-binding</keyword>
<keyword evidence="1 5" id="KW-0808">Transferase</keyword>
<dbReference type="PROSITE" id="PS00113">
    <property type="entry name" value="ADENYLATE_KINASE"/>
    <property type="match status" value="1"/>
</dbReference>
<evidence type="ECO:0000256" key="3">
    <source>
        <dbReference type="ARBA" id="ARBA00022741"/>
    </source>
</evidence>
<comment type="function">
    <text evidence="5">Catalyzes the reversible transfer of the terminal phosphate group between ATP and AMP. Plays an important role in cellular energy homeostasis and in adenine nucleotide metabolism.</text>
</comment>
<name>A0A4D6YGE7_9GAMM</name>
<dbReference type="PANTHER" id="PTHR23359">
    <property type="entry name" value="NUCLEOTIDE KINASE"/>
    <property type="match status" value="1"/>
</dbReference>
<dbReference type="EC" id="2.7.4.3" evidence="5 7"/>
<dbReference type="UniPathway" id="UPA00588">
    <property type="reaction ID" value="UER00649"/>
</dbReference>
<evidence type="ECO:0000256" key="4">
    <source>
        <dbReference type="ARBA" id="ARBA00022777"/>
    </source>
</evidence>
<feature type="binding site" evidence="5">
    <location>
        <begin position="132"/>
        <end position="133"/>
    </location>
    <ligand>
        <name>ATP</name>
        <dbReference type="ChEBI" id="CHEBI:30616"/>
    </ligand>
</feature>
<feature type="domain" description="Adenylate kinase active site lid" evidence="8">
    <location>
        <begin position="123"/>
        <end position="158"/>
    </location>
</feature>
<evidence type="ECO:0000256" key="1">
    <source>
        <dbReference type="ARBA" id="ARBA00022679"/>
    </source>
</evidence>
<comment type="caution">
    <text evidence="5">Lacks conserved residue(s) required for the propagation of feature annotation.</text>
</comment>
<dbReference type="RefSeq" id="WP_158349569.1">
    <property type="nucleotide sequence ID" value="NZ_CP032996.1"/>
</dbReference>
<dbReference type="AlphaFoldDB" id="A0A4D6YGE7"/>
<dbReference type="InterPro" id="IPR007862">
    <property type="entry name" value="Adenylate_kinase_lid-dom"/>
</dbReference>
<feature type="binding site" evidence="5">
    <location>
        <position position="156"/>
    </location>
    <ligand>
        <name>AMP</name>
        <dbReference type="ChEBI" id="CHEBI:456215"/>
    </ligand>
</feature>
<dbReference type="PRINTS" id="PR00094">
    <property type="entry name" value="ADENYLTKNASE"/>
</dbReference>
<dbReference type="Proteomes" id="UP000298603">
    <property type="component" value="Chromosome"/>
</dbReference>
<dbReference type="CDD" id="cd01428">
    <property type="entry name" value="ADK"/>
    <property type="match status" value="1"/>
</dbReference>
<feature type="binding site" evidence="5">
    <location>
        <position position="200"/>
    </location>
    <ligand>
        <name>ATP</name>
        <dbReference type="ChEBI" id="CHEBI:30616"/>
    </ligand>
</feature>
<evidence type="ECO:0000256" key="2">
    <source>
        <dbReference type="ARBA" id="ARBA00022727"/>
    </source>
</evidence>
<keyword evidence="4 5" id="KW-0418">Kinase</keyword>
<dbReference type="InterPro" id="IPR027417">
    <property type="entry name" value="P-loop_NTPase"/>
</dbReference>
<evidence type="ECO:0000256" key="6">
    <source>
        <dbReference type="RuleBase" id="RU003330"/>
    </source>
</evidence>
<keyword evidence="5" id="KW-0963">Cytoplasm</keyword>
<dbReference type="NCBIfam" id="TIGR01351">
    <property type="entry name" value="adk"/>
    <property type="match status" value="1"/>
</dbReference>
<feature type="binding site" evidence="5">
    <location>
        <position position="92"/>
    </location>
    <ligand>
        <name>AMP</name>
        <dbReference type="ChEBI" id="CHEBI:456215"/>
    </ligand>
</feature>
<dbReference type="Pfam" id="PF00406">
    <property type="entry name" value="ADK"/>
    <property type="match status" value="1"/>
</dbReference>
<dbReference type="OrthoDB" id="9805030at2"/>
<dbReference type="HAMAP" id="MF_00235">
    <property type="entry name" value="Adenylate_kinase_Adk"/>
    <property type="match status" value="1"/>
</dbReference>
<proteinExistence type="inferred from homology"/>
<dbReference type="GO" id="GO:0005524">
    <property type="term" value="F:ATP binding"/>
    <property type="evidence" value="ECO:0007669"/>
    <property type="project" value="UniProtKB-UniRule"/>
</dbReference>
<keyword evidence="10" id="KW-1185">Reference proteome</keyword>
<feature type="binding site" evidence="5">
    <location>
        <begin position="10"/>
        <end position="15"/>
    </location>
    <ligand>
        <name>ATP</name>
        <dbReference type="ChEBI" id="CHEBI:30616"/>
    </ligand>
</feature>
<evidence type="ECO:0000259" key="8">
    <source>
        <dbReference type="Pfam" id="PF05191"/>
    </source>
</evidence>